<dbReference type="STRING" id="927083.DB32_008930"/>
<evidence type="ECO:0000259" key="2">
    <source>
        <dbReference type="Pfam" id="PF09350"/>
    </source>
</evidence>
<dbReference type="RefSeq" id="WP_053238614.1">
    <property type="nucleotide sequence ID" value="NZ_CP011125.1"/>
</dbReference>
<feature type="domain" description="DnaJ homologue subfamily C member 28 conserved" evidence="2">
    <location>
        <begin position="6"/>
        <end position="72"/>
    </location>
</feature>
<evidence type="ECO:0000256" key="1">
    <source>
        <dbReference type="SAM" id="Coils"/>
    </source>
</evidence>
<dbReference type="InterPro" id="IPR018961">
    <property type="entry name" value="DnaJ_homolog_subfam-C_membr-28"/>
</dbReference>
<dbReference type="EMBL" id="CP011125">
    <property type="protein sequence ID" value="AKF11781.1"/>
    <property type="molecule type" value="Genomic_DNA"/>
</dbReference>
<proteinExistence type="predicted"/>
<dbReference type="KEGG" id="samy:DB32_008930"/>
<evidence type="ECO:0000313" key="4">
    <source>
        <dbReference type="Proteomes" id="UP000034883"/>
    </source>
</evidence>
<dbReference type="AlphaFoldDB" id="A0A0F6WAR0"/>
<accession>A0A0F6WAR0</accession>
<dbReference type="Proteomes" id="UP000034883">
    <property type="component" value="Chromosome"/>
</dbReference>
<organism evidence="3 4">
    <name type="scientific">Sandaracinus amylolyticus</name>
    <dbReference type="NCBI Taxonomy" id="927083"/>
    <lineage>
        <taxon>Bacteria</taxon>
        <taxon>Pseudomonadati</taxon>
        <taxon>Myxococcota</taxon>
        <taxon>Polyangia</taxon>
        <taxon>Polyangiales</taxon>
        <taxon>Sandaracinaceae</taxon>
        <taxon>Sandaracinus</taxon>
    </lineage>
</organism>
<sequence length="121" mass="13581">MRWVDLIEARIREARARGVFDRLRGRGRPMQDDDLSGLPAEARMDARVAASVGGAPPEVDRMIEVEQLRGALANATSDDERSELRRALRDAEIERNVLLERTGRAILLAPERGNLPDEDDH</sequence>
<evidence type="ECO:0000313" key="3">
    <source>
        <dbReference type="EMBL" id="AKF11781.1"/>
    </source>
</evidence>
<keyword evidence="4" id="KW-1185">Reference proteome</keyword>
<protein>
    <recommendedName>
        <fullName evidence="2">DnaJ homologue subfamily C member 28 conserved domain-containing protein</fullName>
    </recommendedName>
</protein>
<reference evidence="3 4" key="1">
    <citation type="submission" date="2015-03" db="EMBL/GenBank/DDBJ databases">
        <title>Genome assembly of Sandaracinus amylolyticus DSM 53668.</title>
        <authorList>
            <person name="Sharma G."/>
            <person name="Subramanian S."/>
        </authorList>
    </citation>
    <scope>NUCLEOTIDE SEQUENCE [LARGE SCALE GENOMIC DNA]</scope>
    <source>
        <strain evidence="3 4">DSM 53668</strain>
    </source>
</reference>
<name>A0A0F6WAR0_9BACT</name>
<dbReference type="Pfam" id="PF09350">
    <property type="entry name" value="DJC28_CD"/>
    <property type="match status" value="1"/>
</dbReference>
<keyword evidence="1" id="KW-0175">Coiled coil</keyword>
<feature type="coiled-coil region" evidence="1">
    <location>
        <begin position="74"/>
        <end position="101"/>
    </location>
</feature>
<gene>
    <name evidence="3" type="ORF">DB32_008930</name>
</gene>